<keyword evidence="1" id="KW-0645">Protease</keyword>
<evidence type="ECO:0000256" key="11">
    <source>
        <dbReference type="ARBA" id="ARBA00023172"/>
    </source>
</evidence>
<evidence type="ECO:0000259" key="13">
    <source>
        <dbReference type="PROSITE" id="PS50994"/>
    </source>
</evidence>
<reference evidence="14 15" key="1">
    <citation type="submission" date="2019-02" db="EMBL/GenBank/DDBJ databases">
        <title>Genome sequencing of the rare red list fungi Hericium alpestre (H. flagellum).</title>
        <authorList>
            <person name="Buettner E."/>
            <person name="Kellner H."/>
        </authorList>
    </citation>
    <scope>NUCLEOTIDE SEQUENCE [LARGE SCALE GENOMIC DNA]</scope>
    <source>
        <strain evidence="14 15">DSM 108284</strain>
    </source>
</reference>
<name>A0A4Y9ZSB6_9AGAM</name>
<evidence type="ECO:0000259" key="12">
    <source>
        <dbReference type="PROSITE" id="PS50013"/>
    </source>
</evidence>
<keyword evidence="4" id="KW-0378">Hydrolase</keyword>
<evidence type="ECO:0000256" key="10">
    <source>
        <dbReference type="ARBA" id="ARBA00023125"/>
    </source>
</evidence>
<dbReference type="Gene3D" id="2.40.50.40">
    <property type="match status" value="1"/>
</dbReference>
<keyword evidence="5" id="KW-0460">Magnesium</keyword>
<keyword evidence="2" id="KW-0479">Metal-binding</keyword>
<dbReference type="AlphaFoldDB" id="A0A4Y9ZSB6"/>
<dbReference type="PANTHER" id="PTHR37984:SF15">
    <property type="entry name" value="INTEGRASE CATALYTIC DOMAIN-CONTAINING PROTEIN"/>
    <property type="match status" value="1"/>
</dbReference>
<dbReference type="GO" id="GO:0003723">
    <property type="term" value="F:RNA binding"/>
    <property type="evidence" value="ECO:0007669"/>
    <property type="project" value="UniProtKB-KW"/>
</dbReference>
<evidence type="ECO:0000256" key="3">
    <source>
        <dbReference type="ARBA" id="ARBA00022750"/>
    </source>
</evidence>
<dbReference type="GO" id="GO:0006310">
    <property type="term" value="P:DNA recombination"/>
    <property type="evidence" value="ECO:0007669"/>
    <property type="project" value="UniProtKB-KW"/>
</dbReference>
<sequence length="529" mass="58964">MPELDFLEKAVPPVLSAATLTLSADASYVAHIHAGYQDDQFCIRLCNNLTSTPGASECGGLLYIGDRLVVPRVGDIRATLFRLAHDALGHFGTEKSYAALRDSYYWPSMRKDLETAYVPACSDCQRNKSLSQKPSGPLHPLPVPHGPGDSVTIDFIGPLPADSGFDCIVTMMDCARSDIQIIPTHTDITAEDFAALFFDHWYCNHSLPLNIISDRDKLFVSCFWHALHRLSGIMLKMSSLFHPETDGASERTNKTVNQCLRYHIDHNQSGWVRALPLMCFNILNLLNSSTGFLHFQLLYGHSPHVIPPLVPVAIQAAEAEFPVGGERAAALIQRIQDISHEAHDNLVAAKLTQVEFANRSHSPDPAFTIGDKVLLSTLHRWHDFASADSHCAAKFLPRYDGPYTIVKASPQHSSYTLDLPNTPNIFPTFHASLLCKFIPNDDDAYPDCKLDRPGPVVTNGSEEEWIVEAIIGARRRGCGWQYRVKWRGWGSEDLRWLPYLELKDCAALDVWLAAHPTHSPQHKRRPPVP</sequence>
<dbReference type="InterPro" id="IPR056924">
    <property type="entry name" value="SH3_Tf2-1"/>
</dbReference>
<dbReference type="InterPro" id="IPR041588">
    <property type="entry name" value="Integrase_H2C2"/>
</dbReference>
<dbReference type="InterPro" id="IPR036397">
    <property type="entry name" value="RNaseH_sf"/>
</dbReference>
<dbReference type="Pfam" id="PF00385">
    <property type="entry name" value="Chromo"/>
    <property type="match status" value="1"/>
</dbReference>
<dbReference type="GO" id="GO:0003964">
    <property type="term" value="F:RNA-directed DNA polymerase activity"/>
    <property type="evidence" value="ECO:0007669"/>
    <property type="project" value="UniProtKB-KW"/>
</dbReference>
<dbReference type="GO" id="GO:0004190">
    <property type="term" value="F:aspartic-type endopeptidase activity"/>
    <property type="evidence" value="ECO:0007669"/>
    <property type="project" value="UniProtKB-KW"/>
</dbReference>
<evidence type="ECO:0000256" key="7">
    <source>
        <dbReference type="ARBA" id="ARBA00022908"/>
    </source>
</evidence>
<dbReference type="Gene3D" id="3.30.420.10">
    <property type="entry name" value="Ribonuclease H-like superfamily/Ribonuclease H"/>
    <property type="match status" value="1"/>
</dbReference>
<keyword evidence="9" id="KW-0548">Nucleotidyltransferase</keyword>
<dbReference type="PROSITE" id="PS50013">
    <property type="entry name" value="CHROMO_2"/>
    <property type="match status" value="1"/>
</dbReference>
<dbReference type="GO" id="GO:0003677">
    <property type="term" value="F:DNA binding"/>
    <property type="evidence" value="ECO:0007669"/>
    <property type="project" value="UniProtKB-KW"/>
</dbReference>
<evidence type="ECO:0000313" key="14">
    <source>
        <dbReference type="EMBL" id="TFY77465.1"/>
    </source>
</evidence>
<evidence type="ECO:0000256" key="5">
    <source>
        <dbReference type="ARBA" id="ARBA00022842"/>
    </source>
</evidence>
<dbReference type="Pfam" id="PF17921">
    <property type="entry name" value="Integrase_H2C2"/>
    <property type="match status" value="1"/>
</dbReference>
<dbReference type="GO" id="GO:0015074">
    <property type="term" value="P:DNA integration"/>
    <property type="evidence" value="ECO:0007669"/>
    <property type="project" value="UniProtKB-KW"/>
</dbReference>
<dbReference type="PANTHER" id="PTHR37984">
    <property type="entry name" value="PROTEIN CBG26694"/>
    <property type="match status" value="1"/>
</dbReference>
<dbReference type="GO" id="GO:0006508">
    <property type="term" value="P:proteolysis"/>
    <property type="evidence" value="ECO:0007669"/>
    <property type="project" value="UniProtKB-KW"/>
</dbReference>
<dbReference type="Gene3D" id="1.10.340.70">
    <property type="match status" value="1"/>
</dbReference>
<dbReference type="STRING" id="135208.A0A4Y9ZSB6"/>
<evidence type="ECO:0008006" key="16">
    <source>
        <dbReference type="Google" id="ProtNLM"/>
    </source>
</evidence>
<dbReference type="InterPro" id="IPR016197">
    <property type="entry name" value="Chromo-like_dom_sf"/>
</dbReference>
<comment type="caution">
    <text evidence="14">The sequence shown here is derived from an EMBL/GenBank/DDBJ whole genome shotgun (WGS) entry which is preliminary data.</text>
</comment>
<dbReference type="Proteomes" id="UP000298061">
    <property type="component" value="Unassembled WGS sequence"/>
</dbReference>
<dbReference type="InterPro" id="IPR050951">
    <property type="entry name" value="Retrovirus_Pol_polyprotein"/>
</dbReference>
<keyword evidence="11" id="KW-0233">DNA recombination</keyword>
<feature type="domain" description="Chromo" evidence="12">
    <location>
        <begin position="465"/>
        <end position="508"/>
    </location>
</feature>
<evidence type="ECO:0000256" key="9">
    <source>
        <dbReference type="ARBA" id="ARBA00022932"/>
    </source>
</evidence>
<dbReference type="GO" id="GO:0046872">
    <property type="term" value="F:metal ion binding"/>
    <property type="evidence" value="ECO:0007669"/>
    <property type="project" value="UniProtKB-KW"/>
</dbReference>
<dbReference type="PROSITE" id="PS50994">
    <property type="entry name" value="INTEGRASE"/>
    <property type="match status" value="1"/>
</dbReference>
<dbReference type="Pfam" id="PF24626">
    <property type="entry name" value="SH3_Tf2-1"/>
    <property type="match status" value="1"/>
</dbReference>
<dbReference type="InterPro" id="IPR001584">
    <property type="entry name" value="Integrase_cat-core"/>
</dbReference>
<keyword evidence="8" id="KW-0695">RNA-directed DNA polymerase</keyword>
<evidence type="ECO:0000256" key="1">
    <source>
        <dbReference type="ARBA" id="ARBA00022670"/>
    </source>
</evidence>
<keyword evidence="9" id="KW-0808">Transferase</keyword>
<dbReference type="GO" id="GO:0003887">
    <property type="term" value="F:DNA-directed DNA polymerase activity"/>
    <property type="evidence" value="ECO:0007669"/>
    <property type="project" value="UniProtKB-KW"/>
</dbReference>
<dbReference type="SUPFAM" id="SSF54160">
    <property type="entry name" value="Chromo domain-like"/>
    <property type="match status" value="1"/>
</dbReference>
<protein>
    <recommendedName>
        <fullName evidence="16">Integrase catalytic domain-containing protein</fullName>
    </recommendedName>
</protein>
<dbReference type="OrthoDB" id="3227343at2759"/>
<gene>
    <name evidence="14" type="ORF">EWM64_g6548</name>
</gene>
<dbReference type="GO" id="GO:0006338">
    <property type="term" value="P:chromatin remodeling"/>
    <property type="evidence" value="ECO:0007669"/>
    <property type="project" value="UniProtKB-ARBA"/>
</dbReference>
<keyword evidence="7" id="KW-0229">DNA integration</keyword>
<evidence type="ECO:0000256" key="6">
    <source>
        <dbReference type="ARBA" id="ARBA00022884"/>
    </source>
</evidence>
<dbReference type="EMBL" id="SFCI01000908">
    <property type="protein sequence ID" value="TFY77465.1"/>
    <property type="molecule type" value="Genomic_DNA"/>
</dbReference>
<organism evidence="14 15">
    <name type="scientific">Hericium alpestre</name>
    <dbReference type="NCBI Taxonomy" id="135208"/>
    <lineage>
        <taxon>Eukaryota</taxon>
        <taxon>Fungi</taxon>
        <taxon>Dikarya</taxon>
        <taxon>Basidiomycota</taxon>
        <taxon>Agaricomycotina</taxon>
        <taxon>Agaricomycetes</taxon>
        <taxon>Russulales</taxon>
        <taxon>Hericiaceae</taxon>
        <taxon>Hericium</taxon>
    </lineage>
</organism>
<dbReference type="GO" id="GO:0005634">
    <property type="term" value="C:nucleus"/>
    <property type="evidence" value="ECO:0007669"/>
    <property type="project" value="UniProtKB-ARBA"/>
</dbReference>
<keyword evidence="6" id="KW-0694">RNA-binding</keyword>
<dbReference type="SMART" id="SM00298">
    <property type="entry name" value="CHROMO"/>
    <property type="match status" value="1"/>
</dbReference>
<dbReference type="InterPro" id="IPR000953">
    <property type="entry name" value="Chromo/chromo_shadow_dom"/>
</dbReference>
<keyword evidence="3" id="KW-0064">Aspartyl protease</keyword>
<keyword evidence="10" id="KW-0238">DNA-binding</keyword>
<evidence type="ECO:0000313" key="15">
    <source>
        <dbReference type="Proteomes" id="UP000298061"/>
    </source>
</evidence>
<keyword evidence="9" id="KW-0239">DNA-directed DNA polymerase</keyword>
<evidence type="ECO:0000256" key="8">
    <source>
        <dbReference type="ARBA" id="ARBA00022918"/>
    </source>
</evidence>
<proteinExistence type="predicted"/>
<evidence type="ECO:0000256" key="4">
    <source>
        <dbReference type="ARBA" id="ARBA00022801"/>
    </source>
</evidence>
<keyword evidence="15" id="KW-1185">Reference proteome</keyword>
<dbReference type="InterPro" id="IPR012337">
    <property type="entry name" value="RNaseH-like_sf"/>
</dbReference>
<dbReference type="InterPro" id="IPR023780">
    <property type="entry name" value="Chromo_domain"/>
</dbReference>
<accession>A0A4Y9ZSB6</accession>
<feature type="domain" description="Integrase catalytic" evidence="13">
    <location>
        <begin position="143"/>
        <end position="319"/>
    </location>
</feature>
<dbReference type="SUPFAM" id="SSF53098">
    <property type="entry name" value="Ribonuclease H-like"/>
    <property type="match status" value="1"/>
</dbReference>
<evidence type="ECO:0000256" key="2">
    <source>
        <dbReference type="ARBA" id="ARBA00022723"/>
    </source>
</evidence>